<evidence type="ECO:0000256" key="7">
    <source>
        <dbReference type="ARBA" id="ARBA00022842"/>
    </source>
</evidence>
<evidence type="ECO:0000259" key="12">
    <source>
        <dbReference type="PROSITE" id="PS50975"/>
    </source>
</evidence>
<dbReference type="SUPFAM" id="SSF56059">
    <property type="entry name" value="Glutathione synthetase ATP-binding domain-like"/>
    <property type="match status" value="1"/>
</dbReference>
<evidence type="ECO:0000256" key="11">
    <source>
        <dbReference type="SAM" id="MobiDB-lite"/>
    </source>
</evidence>
<dbReference type="GO" id="GO:0006813">
    <property type="term" value="P:potassium ion transport"/>
    <property type="evidence" value="ECO:0007669"/>
    <property type="project" value="InterPro"/>
</dbReference>
<comment type="cofactor">
    <cofactor evidence="2">
        <name>Mg(2+)</name>
        <dbReference type="ChEBI" id="CHEBI:18420"/>
    </cofactor>
</comment>
<dbReference type="PANTHER" id="PTHR21621:SF0">
    <property type="entry name" value="BETA-CITRYLGLUTAMATE SYNTHASE B-RELATED"/>
    <property type="match status" value="1"/>
</dbReference>
<dbReference type="GO" id="GO:0009432">
    <property type="term" value="P:SOS response"/>
    <property type="evidence" value="ECO:0007669"/>
    <property type="project" value="TreeGrafter"/>
</dbReference>
<dbReference type="GO" id="GO:0005524">
    <property type="term" value="F:ATP binding"/>
    <property type="evidence" value="ECO:0007669"/>
    <property type="project" value="UniProtKB-UniRule"/>
</dbReference>
<keyword evidence="4" id="KW-0479">Metal-binding</keyword>
<dbReference type="Gene3D" id="3.40.50.20">
    <property type="match status" value="1"/>
</dbReference>
<keyword evidence="8" id="KW-0648">Protein biosynthesis</keyword>
<dbReference type="Pfam" id="PF08443">
    <property type="entry name" value="RimK"/>
    <property type="match status" value="1"/>
</dbReference>
<keyword evidence="3" id="KW-0436">Ligase</keyword>
<dbReference type="GO" id="GO:0008324">
    <property type="term" value="F:monoatomic cation transmembrane transporter activity"/>
    <property type="evidence" value="ECO:0007669"/>
    <property type="project" value="InterPro"/>
</dbReference>
<dbReference type="Gene3D" id="3.30.470.20">
    <property type="entry name" value="ATP-grasp fold, B domain"/>
    <property type="match status" value="1"/>
</dbReference>
<keyword evidence="7" id="KW-0460">Magnesium</keyword>
<keyword evidence="9" id="KW-0464">Manganese</keyword>
<evidence type="ECO:0000259" key="13">
    <source>
        <dbReference type="PROSITE" id="PS51202"/>
    </source>
</evidence>
<dbReference type="InterPro" id="IPR006037">
    <property type="entry name" value="RCK_C"/>
</dbReference>
<evidence type="ECO:0000256" key="6">
    <source>
        <dbReference type="ARBA" id="ARBA00022840"/>
    </source>
</evidence>
<dbReference type="AlphaFoldDB" id="A0A5B9MNX0"/>
<dbReference type="GO" id="GO:0005737">
    <property type="term" value="C:cytoplasm"/>
    <property type="evidence" value="ECO:0007669"/>
    <property type="project" value="TreeGrafter"/>
</dbReference>
<dbReference type="EMBL" id="CP036264">
    <property type="protein sequence ID" value="QEG01731.1"/>
    <property type="molecule type" value="Genomic_DNA"/>
</dbReference>
<dbReference type="PROSITE" id="PS50975">
    <property type="entry name" value="ATP_GRASP"/>
    <property type="match status" value="1"/>
</dbReference>
<dbReference type="Gene3D" id="3.30.1490.20">
    <property type="entry name" value="ATP-grasp fold, A domain"/>
    <property type="match status" value="1"/>
</dbReference>
<evidence type="ECO:0000313" key="14">
    <source>
        <dbReference type="EMBL" id="QEG01731.1"/>
    </source>
</evidence>
<dbReference type="SUPFAM" id="SSF116726">
    <property type="entry name" value="TrkA C-terminal domain-like"/>
    <property type="match status" value="1"/>
</dbReference>
<feature type="domain" description="ATP-grasp" evidence="12">
    <location>
        <begin position="104"/>
        <end position="287"/>
    </location>
</feature>
<evidence type="ECO:0000256" key="9">
    <source>
        <dbReference type="ARBA" id="ARBA00023211"/>
    </source>
</evidence>
<dbReference type="InterPro" id="IPR036721">
    <property type="entry name" value="RCK_C_sf"/>
</dbReference>
<dbReference type="InterPro" id="IPR013651">
    <property type="entry name" value="ATP-grasp_RimK-type"/>
</dbReference>
<feature type="domain" description="RCK C-terminal" evidence="13">
    <location>
        <begin position="296"/>
        <end position="380"/>
    </location>
</feature>
<proteinExistence type="predicted"/>
<dbReference type="GO" id="GO:0006412">
    <property type="term" value="P:translation"/>
    <property type="evidence" value="ECO:0007669"/>
    <property type="project" value="UniProtKB-KW"/>
</dbReference>
<evidence type="ECO:0000256" key="2">
    <source>
        <dbReference type="ARBA" id="ARBA00001946"/>
    </source>
</evidence>
<keyword evidence="15" id="KW-1185">Reference proteome</keyword>
<reference evidence="14 15" key="1">
    <citation type="submission" date="2019-02" db="EMBL/GenBank/DDBJ databases">
        <title>Planctomycetal bacteria perform biofilm scaping via a novel small molecule.</title>
        <authorList>
            <person name="Jeske O."/>
            <person name="Boedeker C."/>
            <person name="Wiegand S."/>
            <person name="Breitling P."/>
            <person name="Kallscheuer N."/>
            <person name="Jogler M."/>
            <person name="Rohde M."/>
            <person name="Petersen J."/>
            <person name="Medema M.H."/>
            <person name="Surup F."/>
            <person name="Jogler C."/>
        </authorList>
    </citation>
    <scope>NUCLEOTIDE SEQUENCE [LARGE SCALE GENOMIC DNA]</scope>
    <source>
        <strain evidence="14 15">Mal15</strain>
    </source>
</reference>
<dbReference type="KEGG" id="smam:Mal15_58100"/>
<dbReference type="GO" id="GO:0046872">
    <property type="term" value="F:metal ion binding"/>
    <property type="evidence" value="ECO:0007669"/>
    <property type="project" value="UniProtKB-KW"/>
</dbReference>
<dbReference type="GO" id="GO:0018169">
    <property type="term" value="F:ribosomal S6-glutamic acid ligase activity"/>
    <property type="evidence" value="ECO:0007669"/>
    <property type="project" value="TreeGrafter"/>
</dbReference>
<protein>
    <submittedName>
        <fullName evidence="14">Ribosomal protein S6 modification protein</fullName>
    </submittedName>
</protein>
<evidence type="ECO:0000256" key="10">
    <source>
        <dbReference type="PROSITE-ProRule" id="PRU00409"/>
    </source>
</evidence>
<name>A0A5B9MNX0_9BACT</name>
<dbReference type="InterPro" id="IPR041107">
    <property type="entry name" value="Rimk_N"/>
</dbReference>
<dbReference type="InterPro" id="IPR011761">
    <property type="entry name" value="ATP-grasp"/>
</dbReference>
<evidence type="ECO:0000313" key="15">
    <source>
        <dbReference type="Proteomes" id="UP000321353"/>
    </source>
</evidence>
<evidence type="ECO:0000256" key="5">
    <source>
        <dbReference type="ARBA" id="ARBA00022741"/>
    </source>
</evidence>
<accession>A0A5B9MNX0</accession>
<keyword evidence="5 10" id="KW-0547">Nucleotide-binding</keyword>
<gene>
    <name evidence="14" type="primary">rimK_3</name>
    <name evidence="14" type="ORF">Mal15_58100</name>
</gene>
<dbReference type="InterPro" id="IPR013815">
    <property type="entry name" value="ATP_grasp_subdomain_1"/>
</dbReference>
<dbReference type="Pfam" id="PF02080">
    <property type="entry name" value="TrkA_C"/>
    <property type="match status" value="1"/>
</dbReference>
<evidence type="ECO:0000256" key="8">
    <source>
        <dbReference type="ARBA" id="ARBA00022917"/>
    </source>
</evidence>
<dbReference type="Pfam" id="PF18030">
    <property type="entry name" value="Rimk_N"/>
    <property type="match status" value="1"/>
</dbReference>
<dbReference type="PANTHER" id="PTHR21621">
    <property type="entry name" value="RIBOSOMAL PROTEIN S6 MODIFICATION PROTEIN"/>
    <property type="match status" value="1"/>
</dbReference>
<dbReference type="FunFam" id="3.30.470.20:FF:000058">
    <property type="entry name" value="Alpha-aminoadipate--LysW ligase LysX protein"/>
    <property type="match status" value="1"/>
</dbReference>
<evidence type="ECO:0000256" key="3">
    <source>
        <dbReference type="ARBA" id="ARBA00022598"/>
    </source>
</evidence>
<sequence length="415" mass="45987">MKLGILSCSPRAYSTRRLREAAVQRGHKVKVLDTLKFAIDLERGAPDLYFRRKHLSDYDAILPRIGASITYYGTAVVRQFEQMNVFSANTSSGIANSRDKLRSLQILSRHQIGIPRTTFVRDKRDVLPAIERVGGAPVIIKLLEGTQGIGVLLAETIQSAETIVELLQSQNQNVLIQKFVSESKGRDIRAFVVGDQVIAAMRRVAQGHEFRSNVHRGGVTEAIELDDEYRNTALRATQIMGLRVAGVDMLEGRDGPQIMEINSSPGLEGIERCTQLDIAGAIVDHIASHVDFPEIDLRQRLTVSRGYGVTEISIPEGADMVGSTIASSGLTDNHVNVLTLYRDASVIPNPRGDRELQAGDRLLCFGKLETLRHLVPKKTRRRRRPAVKELPELPVANQVHEDHEDPIPGPLREAI</sequence>
<comment type="cofactor">
    <cofactor evidence="1">
        <name>Mn(2+)</name>
        <dbReference type="ChEBI" id="CHEBI:29035"/>
    </cofactor>
</comment>
<organism evidence="14 15">
    <name type="scientific">Stieleria maiorica</name>
    <dbReference type="NCBI Taxonomy" id="2795974"/>
    <lineage>
        <taxon>Bacteria</taxon>
        <taxon>Pseudomonadati</taxon>
        <taxon>Planctomycetota</taxon>
        <taxon>Planctomycetia</taxon>
        <taxon>Pirellulales</taxon>
        <taxon>Pirellulaceae</taxon>
        <taxon>Stieleria</taxon>
    </lineage>
</organism>
<evidence type="ECO:0000256" key="1">
    <source>
        <dbReference type="ARBA" id="ARBA00001936"/>
    </source>
</evidence>
<dbReference type="PROSITE" id="PS51202">
    <property type="entry name" value="RCK_C"/>
    <property type="match status" value="1"/>
</dbReference>
<dbReference type="RefSeq" id="WP_147870765.1">
    <property type="nucleotide sequence ID" value="NZ_CP036264.1"/>
</dbReference>
<dbReference type="InterPro" id="IPR004666">
    <property type="entry name" value="Rp_bS6_RimK/Lys_biosynth_LsyX"/>
</dbReference>
<dbReference type="NCBIfam" id="TIGR00768">
    <property type="entry name" value="rimK_fam"/>
    <property type="match status" value="1"/>
</dbReference>
<keyword evidence="6 10" id="KW-0067">ATP-binding</keyword>
<dbReference type="Gene3D" id="3.30.70.1450">
    <property type="entry name" value="Regulator of K+ conductance, C-terminal domain"/>
    <property type="match status" value="1"/>
</dbReference>
<feature type="region of interest" description="Disordered" evidence="11">
    <location>
        <begin position="377"/>
        <end position="415"/>
    </location>
</feature>
<dbReference type="Proteomes" id="UP000321353">
    <property type="component" value="Chromosome"/>
</dbReference>
<evidence type="ECO:0000256" key="4">
    <source>
        <dbReference type="ARBA" id="ARBA00022723"/>
    </source>
</evidence>